<evidence type="ECO:0000313" key="12">
    <source>
        <dbReference type="Proteomes" id="UP000004679"/>
    </source>
</evidence>
<evidence type="ECO:0000256" key="1">
    <source>
        <dbReference type="ARBA" id="ARBA00004162"/>
    </source>
</evidence>
<accession>C0N2T6</accession>
<dbReference type="Proteomes" id="UP000004679">
    <property type="component" value="Unassembled WGS sequence"/>
</dbReference>
<keyword evidence="4 10" id="KW-0997">Cell inner membrane</keyword>
<comment type="similarity">
    <text evidence="2 10">Belongs to the ExbD/TolR family.</text>
</comment>
<organism evidence="11 12">
    <name type="scientific">Methylophaga thiooxydans DMS010</name>
    <dbReference type="NCBI Taxonomy" id="637616"/>
    <lineage>
        <taxon>Bacteria</taxon>
        <taxon>Pseudomonadati</taxon>
        <taxon>Pseudomonadota</taxon>
        <taxon>Gammaproteobacteria</taxon>
        <taxon>Thiotrichales</taxon>
        <taxon>Piscirickettsiaceae</taxon>
        <taxon>Methylophaga</taxon>
    </lineage>
</organism>
<dbReference type="Gene3D" id="3.30.420.270">
    <property type="match status" value="1"/>
</dbReference>
<dbReference type="PANTHER" id="PTHR30558:SF7">
    <property type="entry name" value="TOL-PAL SYSTEM PROTEIN TOLR"/>
    <property type="match status" value="1"/>
</dbReference>
<evidence type="ECO:0000256" key="3">
    <source>
        <dbReference type="ARBA" id="ARBA00022475"/>
    </source>
</evidence>
<reference evidence="11 12" key="1">
    <citation type="journal article" date="2011" name="J. Bacteriol.">
        <title>Draft genome sequence of the chemolithoheterotrophic, halophilic methylotroph Methylophaga thiooxydans DMS010.</title>
        <authorList>
            <person name="Boden R."/>
            <person name="Ferriera S."/>
            <person name="Johnson J."/>
            <person name="Kelly D.P."/>
            <person name="Murrell J.C."/>
            <person name="Schafer H."/>
        </authorList>
    </citation>
    <scope>NUCLEOTIDE SEQUENCE [LARGE SCALE GENOMIC DNA]</scope>
    <source>
        <strain evidence="11 12">DMS010</strain>
    </source>
</reference>
<protein>
    <recommendedName>
        <fullName evidence="10">Tol-Pal system protein TolR</fullName>
    </recommendedName>
</protein>
<gene>
    <name evidence="10 11" type="primary">tolR</name>
    <name evidence="11" type="ORF">MDMS009_456</name>
</gene>
<dbReference type="EMBL" id="GG657887">
    <property type="protein sequence ID" value="EEF80867.1"/>
    <property type="molecule type" value="Genomic_DNA"/>
</dbReference>
<evidence type="ECO:0000256" key="4">
    <source>
        <dbReference type="ARBA" id="ARBA00022519"/>
    </source>
</evidence>
<evidence type="ECO:0000256" key="2">
    <source>
        <dbReference type="ARBA" id="ARBA00005811"/>
    </source>
</evidence>
<evidence type="ECO:0000313" key="11">
    <source>
        <dbReference type="EMBL" id="EEF80867.1"/>
    </source>
</evidence>
<keyword evidence="6 10" id="KW-0812">Transmembrane</keyword>
<dbReference type="HAMAP" id="MF_02203">
    <property type="entry name" value="TolR"/>
    <property type="match status" value="1"/>
</dbReference>
<evidence type="ECO:0000256" key="9">
    <source>
        <dbReference type="ARBA" id="ARBA00023306"/>
    </source>
</evidence>
<comment type="subunit">
    <text evidence="10">The Tol-Pal system is composed of five core proteins: the inner membrane proteins TolA, TolQ and TolR, the periplasmic protein TolB and the outer membrane protein Pal. They form a network linking the inner and outer membranes and the peptidoglycan layer.</text>
</comment>
<keyword evidence="7 10" id="KW-1133">Transmembrane helix</keyword>
<dbReference type="GO" id="GO:0022857">
    <property type="term" value="F:transmembrane transporter activity"/>
    <property type="evidence" value="ECO:0007669"/>
    <property type="project" value="InterPro"/>
</dbReference>
<evidence type="ECO:0000256" key="10">
    <source>
        <dbReference type="HAMAP-Rule" id="MF_02203"/>
    </source>
</evidence>
<dbReference type="HOGENOM" id="CLU_085305_1_3_6"/>
<sequence>MAVYKKVRQRRKPMGEINVVPYIDVMLVLLIIFMVTAPLLTQGVKVELPKADAKPVEMPDENTEPLVVSVDVSGNFYVAIGDNQDEPIDAQELMAKTAAVLRRNPKTPVMVKGDNAVNYGYVVSAMAYLQAAGASSVGLITQQPDQPEPVSNDAN</sequence>
<dbReference type="GO" id="GO:0005886">
    <property type="term" value="C:plasma membrane"/>
    <property type="evidence" value="ECO:0007669"/>
    <property type="project" value="UniProtKB-SubCell"/>
</dbReference>
<keyword evidence="5 10" id="KW-0132">Cell division</keyword>
<dbReference type="OrthoDB" id="9798629at2"/>
<dbReference type="GO" id="GO:0051301">
    <property type="term" value="P:cell division"/>
    <property type="evidence" value="ECO:0007669"/>
    <property type="project" value="UniProtKB-UniRule"/>
</dbReference>
<comment type="subcellular location">
    <subcellularLocation>
        <location evidence="10">Cell inner membrane</location>
        <topology evidence="10">Single-pass membrane protein</topology>
    </subcellularLocation>
    <subcellularLocation>
        <location evidence="1">Cell membrane</location>
        <topology evidence="1">Single-pass membrane protein</topology>
    </subcellularLocation>
</comment>
<keyword evidence="8 10" id="KW-0472">Membrane</keyword>
<dbReference type="RefSeq" id="WP_008290251.1">
    <property type="nucleotide sequence ID" value="NZ_GG657887.1"/>
</dbReference>
<name>C0N2T6_9GAMM</name>
<proteinExistence type="inferred from homology"/>
<evidence type="ECO:0000256" key="6">
    <source>
        <dbReference type="ARBA" id="ARBA00022692"/>
    </source>
</evidence>
<feature type="transmembrane region" description="Helical" evidence="10">
    <location>
        <begin position="21"/>
        <end position="40"/>
    </location>
</feature>
<dbReference type="InterPro" id="IPR014168">
    <property type="entry name" value="Tol-Pal_TolR"/>
</dbReference>
<evidence type="ECO:0000256" key="5">
    <source>
        <dbReference type="ARBA" id="ARBA00022618"/>
    </source>
</evidence>
<keyword evidence="9 10" id="KW-0131">Cell cycle</keyword>
<dbReference type="NCBIfam" id="TIGR02801">
    <property type="entry name" value="tolR"/>
    <property type="match status" value="1"/>
</dbReference>
<dbReference type="AlphaFoldDB" id="C0N2T6"/>
<dbReference type="Pfam" id="PF02472">
    <property type="entry name" value="ExbD"/>
    <property type="match status" value="1"/>
</dbReference>
<evidence type="ECO:0000256" key="8">
    <source>
        <dbReference type="ARBA" id="ARBA00023136"/>
    </source>
</evidence>
<evidence type="ECO:0000256" key="7">
    <source>
        <dbReference type="ARBA" id="ARBA00022989"/>
    </source>
</evidence>
<dbReference type="PANTHER" id="PTHR30558">
    <property type="entry name" value="EXBD MEMBRANE COMPONENT OF PMF-DRIVEN MACROMOLECULE IMPORT SYSTEM"/>
    <property type="match status" value="1"/>
</dbReference>
<comment type="function">
    <text evidence="10">Part of the Tol-Pal system, which plays a role in outer membrane invagination during cell division and is important for maintaining outer membrane integrity.</text>
</comment>
<dbReference type="InterPro" id="IPR003400">
    <property type="entry name" value="ExbD"/>
</dbReference>
<keyword evidence="3 10" id="KW-1003">Cell membrane</keyword>
<dbReference type="GO" id="GO:0015031">
    <property type="term" value="P:protein transport"/>
    <property type="evidence" value="ECO:0007669"/>
    <property type="project" value="InterPro"/>
</dbReference>
<keyword evidence="12" id="KW-1185">Reference proteome</keyword>